<dbReference type="EC" id="2.4.-.-" evidence="3"/>
<gene>
    <name evidence="3" type="ORF">ACHKAR_11140</name>
</gene>
<dbReference type="EMBL" id="JBIPKE010000017">
    <property type="protein sequence ID" value="MFH6984001.1"/>
    <property type="molecule type" value="Genomic_DNA"/>
</dbReference>
<proteinExistence type="predicted"/>
<dbReference type="Proteomes" id="UP001610063">
    <property type="component" value="Unassembled WGS sequence"/>
</dbReference>
<dbReference type="SUPFAM" id="SSF53756">
    <property type="entry name" value="UDP-Glycosyltransferase/glycogen phosphorylase"/>
    <property type="match status" value="1"/>
</dbReference>
<keyword evidence="3" id="KW-0328">Glycosyltransferase</keyword>
<feature type="domain" description="Glycosyl transferase family 1" evidence="1">
    <location>
        <begin position="193"/>
        <end position="333"/>
    </location>
</feature>
<dbReference type="PANTHER" id="PTHR12526:SF630">
    <property type="entry name" value="GLYCOSYLTRANSFERASE"/>
    <property type="match status" value="1"/>
</dbReference>
<dbReference type="GO" id="GO:0016757">
    <property type="term" value="F:glycosyltransferase activity"/>
    <property type="evidence" value="ECO:0007669"/>
    <property type="project" value="UniProtKB-KW"/>
</dbReference>
<accession>A0ABW7N8Q6</accession>
<evidence type="ECO:0000313" key="3">
    <source>
        <dbReference type="EMBL" id="MFH6984001.1"/>
    </source>
</evidence>
<organism evidence="3 4">
    <name type="scientific">Marinoscillum luteum</name>
    <dbReference type="NCBI Taxonomy" id="861051"/>
    <lineage>
        <taxon>Bacteria</taxon>
        <taxon>Pseudomonadati</taxon>
        <taxon>Bacteroidota</taxon>
        <taxon>Cytophagia</taxon>
        <taxon>Cytophagales</taxon>
        <taxon>Reichenbachiellaceae</taxon>
        <taxon>Marinoscillum</taxon>
    </lineage>
</organism>
<evidence type="ECO:0000313" key="4">
    <source>
        <dbReference type="Proteomes" id="UP001610063"/>
    </source>
</evidence>
<keyword evidence="4" id="KW-1185">Reference proteome</keyword>
<dbReference type="Pfam" id="PF00534">
    <property type="entry name" value="Glycos_transf_1"/>
    <property type="match status" value="1"/>
</dbReference>
<comment type="caution">
    <text evidence="3">The sequence shown here is derived from an EMBL/GenBank/DDBJ whole genome shotgun (WGS) entry which is preliminary data.</text>
</comment>
<reference evidence="3 4" key="1">
    <citation type="journal article" date="2013" name="Int. J. Syst. Evol. Microbiol.">
        <title>Marinoscillum luteum sp. nov., isolated from marine sediment.</title>
        <authorList>
            <person name="Cha I.T."/>
            <person name="Park S.J."/>
            <person name="Kim S.J."/>
            <person name="Kim J.G."/>
            <person name="Jung M.Y."/>
            <person name="Shin K.S."/>
            <person name="Kwon K.K."/>
            <person name="Yang S.H."/>
            <person name="Seo Y.S."/>
            <person name="Rhee S.K."/>
        </authorList>
    </citation>
    <scope>NUCLEOTIDE SEQUENCE [LARGE SCALE GENOMIC DNA]</scope>
    <source>
        <strain evidence="3 4">KCTC 23939</strain>
    </source>
</reference>
<dbReference type="Gene3D" id="3.40.50.2000">
    <property type="entry name" value="Glycogen Phosphorylase B"/>
    <property type="match status" value="2"/>
</dbReference>
<name>A0ABW7N8Q6_9BACT</name>
<evidence type="ECO:0000259" key="1">
    <source>
        <dbReference type="Pfam" id="PF00534"/>
    </source>
</evidence>
<feature type="domain" description="Glycosyltransferase subfamily 4-like N-terminal" evidence="2">
    <location>
        <begin position="14"/>
        <end position="165"/>
    </location>
</feature>
<dbReference type="CDD" id="cd03801">
    <property type="entry name" value="GT4_PimA-like"/>
    <property type="match status" value="1"/>
</dbReference>
<evidence type="ECO:0000259" key="2">
    <source>
        <dbReference type="Pfam" id="PF13439"/>
    </source>
</evidence>
<protein>
    <submittedName>
        <fullName evidence="3">Glycosyltransferase family 4 protein</fullName>
        <ecNumber evidence="3">2.4.-.-</ecNumber>
    </submittedName>
</protein>
<dbReference type="InterPro" id="IPR028098">
    <property type="entry name" value="Glyco_trans_4-like_N"/>
</dbReference>
<keyword evidence="3" id="KW-0808">Transferase</keyword>
<dbReference type="Pfam" id="PF13439">
    <property type="entry name" value="Glyco_transf_4"/>
    <property type="match status" value="1"/>
</dbReference>
<dbReference type="PANTHER" id="PTHR12526">
    <property type="entry name" value="GLYCOSYLTRANSFERASE"/>
    <property type="match status" value="1"/>
</dbReference>
<dbReference type="RefSeq" id="WP_395417482.1">
    <property type="nucleotide sequence ID" value="NZ_JBIPKE010000017.1"/>
</dbReference>
<dbReference type="InterPro" id="IPR001296">
    <property type="entry name" value="Glyco_trans_1"/>
</dbReference>
<sequence length="357" mass="40207">MKILFTTCQGGVAGSTHSIYYLVRGLVQKGHEVHLACRRGSLLWDLVQRLGSVECHDVPFASYMDLGSVRAVGRIVRKHQIDLINAQGGKDRNLTILAKWAFALDVKIVFTRRQRPRNEPWIKRWFHTAGTSGIVMVSKGLRDIFLAKGYSEAHLKVIFNGVPEDLLLNVKKENVEELRRVHGLTGKVICCISRKKLQGEIISALKYLPEDYSILFVGINEGDFAEWLARESPKQRILFTGVVSHEEALHYLQLADVKVLPSHMDGFGLALVEAMLSRVPVIGSRFGGIPDLIQDGVNGFLFNNGDSQDLAVKIQRLAEDEALREQFVNRAYKDAIEKFLVERTVTEYEAYFTELIG</sequence>